<evidence type="ECO:0000313" key="2">
    <source>
        <dbReference type="EMBL" id="QHT05248.1"/>
    </source>
</evidence>
<dbReference type="AlphaFoldDB" id="A0A6C0CKW1"/>
<accession>A0A6C0CKW1</accession>
<dbReference type="EMBL" id="MN739451">
    <property type="protein sequence ID" value="QHT05248.1"/>
    <property type="molecule type" value="Genomic_DNA"/>
</dbReference>
<evidence type="ECO:0000256" key="1">
    <source>
        <dbReference type="SAM" id="Phobius"/>
    </source>
</evidence>
<feature type="transmembrane region" description="Helical" evidence="1">
    <location>
        <begin position="53"/>
        <end position="74"/>
    </location>
</feature>
<keyword evidence="1" id="KW-0812">Transmembrane</keyword>
<proteinExistence type="predicted"/>
<reference evidence="2" key="1">
    <citation type="journal article" date="2020" name="Nature">
        <title>Giant virus diversity and host interactions through global metagenomics.</title>
        <authorList>
            <person name="Schulz F."/>
            <person name="Roux S."/>
            <person name="Paez-Espino D."/>
            <person name="Jungbluth S."/>
            <person name="Walsh D.A."/>
            <person name="Denef V.J."/>
            <person name="McMahon K.D."/>
            <person name="Konstantinidis K.T."/>
            <person name="Eloe-Fadrosh E.A."/>
            <person name="Kyrpides N.C."/>
            <person name="Woyke T."/>
        </authorList>
    </citation>
    <scope>NUCLEOTIDE SEQUENCE</scope>
    <source>
        <strain evidence="2">GVMAG-M-3300021375-17</strain>
    </source>
</reference>
<feature type="transmembrane region" description="Helical" evidence="1">
    <location>
        <begin position="80"/>
        <end position="103"/>
    </location>
</feature>
<name>A0A6C0CKW1_9ZZZZ</name>
<keyword evidence="1" id="KW-0472">Membrane</keyword>
<organism evidence="2">
    <name type="scientific">viral metagenome</name>
    <dbReference type="NCBI Taxonomy" id="1070528"/>
    <lineage>
        <taxon>unclassified sequences</taxon>
        <taxon>metagenomes</taxon>
        <taxon>organismal metagenomes</taxon>
    </lineage>
</organism>
<protein>
    <submittedName>
        <fullName evidence="2">Uncharacterized protein</fullName>
    </submittedName>
</protein>
<feature type="transmembrane region" description="Helical" evidence="1">
    <location>
        <begin position="15"/>
        <end position="32"/>
    </location>
</feature>
<sequence>MKSFLGLVDKLCTPAYFYLVISTIALIIIGLQNVSSRTTYCVGDYQCPVENSFLVFVIKILYVAFWTWILNLICKSGYSIVSWILVLIPFVSMFLLMISFILFKNRIPIV</sequence>
<keyword evidence="1" id="KW-1133">Transmembrane helix</keyword>